<dbReference type="InterPro" id="IPR000212">
    <property type="entry name" value="DNA_helicase_UvrD/REP"/>
</dbReference>
<evidence type="ECO:0000259" key="14">
    <source>
        <dbReference type="PROSITE" id="PS51198"/>
    </source>
</evidence>
<evidence type="ECO:0000259" key="15">
    <source>
        <dbReference type="PROSITE" id="PS51217"/>
    </source>
</evidence>
<keyword evidence="4 12" id="KW-0347">Helicase</keyword>
<evidence type="ECO:0000256" key="11">
    <source>
        <dbReference type="ARBA" id="ARBA00048988"/>
    </source>
</evidence>
<evidence type="ECO:0000256" key="10">
    <source>
        <dbReference type="ARBA" id="ARBA00034923"/>
    </source>
</evidence>
<keyword evidence="3 12" id="KW-0378">Hydrolase</keyword>
<evidence type="ECO:0000256" key="1">
    <source>
        <dbReference type="ARBA" id="ARBA00009922"/>
    </source>
</evidence>
<dbReference type="PROSITE" id="PS51217">
    <property type="entry name" value="UVRD_HELICASE_CTER"/>
    <property type="match status" value="1"/>
</dbReference>
<dbReference type="InterPro" id="IPR014017">
    <property type="entry name" value="DNA_helicase_UvrD-like_C"/>
</dbReference>
<dbReference type="Pfam" id="PF13361">
    <property type="entry name" value="UvrD_C"/>
    <property type="match status" value="2"/>
</dbReference>
<accession>A0ABR9NX37</accession>
<evidence type="ECO:0000256" key="7">
    <source>
        <dbReference type="ARBA" id="ARBA00023235"/>
    </source>
</evidence>
<evidence type="ECO:0000256" key="9">
    <source>
        <dbReference type="ARBA" id="ARBA00034808"/>
    </source>
</evidence>
<evidence type="ECO:0000313" key="17">
    <source>
        <dbReference type="Proteomes" id="UP000618926"/>
    </source>
</evidence>
<protein>
    <recommendedName>
        <fullName evidence="9">DNA 3'-5' helicase</fullName>
        <ecNumber evidence="9">5.6.2.4</ecNumber>
    </recommendedName>
    <alternativeName>
        <fullName evidence="10">DNA 3'-5' helicase II</fullName>
    </alternativeName>
</protein>
<keyword evidence="5 12" id="KW-0067">ATP-binding</keyword>
<dbReference type="Gene3D" id="3.40.50.300">
    <property type="entry name" value="P-loop containing nucleotide triphosphate hydrolases"/>
    <property type="match status" value="2"/>
</dbReference>
<name>A0ABR9NX37_9BACT</name>
<keyword evidence="17" id="KW-1185">Reference proteome</keyword>
<feature type="binding site" evidence="12">
    <location>
        <begin position="482"/>
        <end position="489"/>
    </location>
    <ligand>
        <name>ATP</name>
        <dbReference type="ChEBI" id="CHEBI:30616"/>
    </ligand>
</feature>
<dbReference type="PANTHER" id="PTHR11070:SF2">
    <property type="entry name" value="ATP-DEPENDENT DNA HELICASE SRS2"/>
    <property type="match status" value="1"/>
</dbReference>
<dbReference type="Gene3D" id="1.10.10.160">
    <property type="match status" value="1"/>
</dbReference>
<evidence type="ECO:0000256" key="3">
    <source>
        <dbReference type="ARBA" id="ARBA00022801"/>
    </source>
</evidence>
<evidence type="ECO:0000256" key="13">
    <source>
        <dbReference type="SAM" id="MobiDB-lite"/>
    </source>
</evidence>
<evidence type="ECO:0000256" key="2">
    <source>
        <dbReference type="ARBA" id="ARBA00022741"/>
    </source>
</evidence>
<dbReference type="EMBL" id="JADBFD010000017">
    <property type="protein sequence ID" value="MBE2888825.1"/>
    <property type="molecule type" value="Genomic_DNA"/>
</dbReference>
<dbReference type="RefSeq" id="WP_192905687.1">
    <property type="nucleotide sequence ID" value="NZ_JADBFD010000017.1"/>
</dbReference>
<dbReference type="EC" id="5.6.2.4" evidence="9"/>
<evidence type="ECO:0000256" key="8">
    <source>
        <dbReference type="ARBA" id="ARBA00034617"/>
    </source>
</evidence>
<proteinExistence type="inferred from homology"/>
<comment type="caution">
    <text evidence="16">The sequence shown here is derived from an EMBL/GenBank/DDBJ whole genome shotgun (WGS) entry which is preliminary data.</text>
</comment>
<evidence type="ECO:0000256" key="5">
    <source>
        <dbReference type="ARBA" id="ARBA00022840"/>
    </source>
</evidence>
<gene>
    <name evidence="16" type="ORF">IIE05_12715</name>
</gene>
<dbReference type="InterPro" id="IPR013986">
    <property type="entry name" value="DExx_box_DNA_helicase_dom_sf"/>
</dbReference>
<comment type="catalytic activity">
    <reaction evidence="11">
        <text>ATP + H2O = ADP + phosphate + H(+)</text>
        <dbReference type="Rhea" id="RHEA:13065"/>
        <dbReference type="ChEBI" id="CHEBI:15377"/>
        <dbReference type="ChEBI" id="CHEBI:15378"/>
        <dbReference type="ChEBI" id="CHEBI:30616"/>
        <dbReference type="ChEBI" id="CHEBI:43474"/>
        <dbReference type="ChEBI" id="CHEBI:456216"/>
        <dbReference type="EC" id="5.6.2.4"/>
    </reaction>
</comment>
<comment type="catalytic activity">
    <reaction evidence="8">
        <text>Couples ATP hydrolysis with the unwinding of duplex DNA by translocating in the 3'-5' direction.</text>
        <dbReference type="EC" id="5.6.2.4"/>
    </reaction>
</comment>
<feature type="region of interest" description="Disordered" evidence="13">
    <location>
        <begin position="1055"/>
        <end position="1078"/>
    </location>
</feature>
<keyword evidence="6" id="KW-0238">DNA-binding</keyword>
<evidence type="ECO:0000313" key="16">
    <source>
        <dbReference type="EMBL" id="MBE2888825.1"/>
    </source>
</evidence>
<dbReference type="CDD" id="cd19067">
    <property type="entry name" value="PfuEndoQ-like"/>
    <property type="match status" value="1"/>
</dbReference>
<evidence type="ECO:0000256" key="6">
    <source>
        <dbReference type="ARBA" id="ARBA00023125"/>
    </source>
</evidence>
<dbReference type="Gene3D" id="3.20.20.140">
    <property type="entry name" value="Metal-dependent hydrolases"/>
    <property type="match status" value="1"/>
</dbReference>
<evidence type="ECO:0000256" key="4">
    <source>
        <dbReference type="ARBA" id="ARBA00022806"/>
    </source>
</evidence>
<dbReference type="InterPro" id="IPR014016">
    <property type="entry name" value="UvrD-like_ATP-bd"/>
</dbReference>
<dbReference type="Gene3D" id="1.10.486.10">
    <property type="entry name" value="PCRA, domain 4"/>
    <property type="match status" value="1"/>
</dbReference>
<dbReference type="PANTHER" id="PTHR11070">
    <property type="entry name" value="UVRD / RECB / PCRA DNA HELICASE FAMILY MEMBER"/>
    <property type="match status" value="1"/>
</dbReference>
<sequence length="1078" mass="117284">MDYCADLHIHSPFSRATSKECDLAGLAGWARVKGIQVVGTGDFTHPGWFARLREVLEPAEPGFFRLRDENVPAPLAGLAPSSAPVRFMLTAEISCIYKRHGVVRKVHNLLYVPDFAAAERINARLAGIGNIESDGRPILGLDSRNLLEILLEATSDGFLVPAHIWTPWFSLFGSKSGFDTVEECFGDLTPHVFALETGLSSDPDMNRLISALDRFSLISNSDCHSPSRLGREANLFSTGFDFFSLRDALKGNSRETFSGTVEFFPEEGKYHMDGHRDCGIRFEPDETRRHGGRCPVCGRPLTVGVLHRVLELADRDTPLYPADAPAFFSLVPLAEVVGEILGVGPASKQVMSNYVRLIDRFGSELNILLRADSAEIAAASPVLAEAIVRMREGRVIRQGGFDGEYGTIKVFEEGEVARLSGQGGLFSDGESPRRGRPKATGRPPAAGGRRSVAPPDPAPAAGPDPGQAEALACDAPRMLVAAGPGTGKTYTLVARLAALLAMPDTDPGRVCAITFTNRAAAEVRERLAAAAGEAAGQVFVGTFHRFCLDWLRREDPDRVVVGDESRERLLRRLFPELGVRERNGLAGEIADFLHRDNGGDAPEPVRLYLDELARRGAMDLDDVVPALVRRLRGDETFRRQVCAGVAHLFVDEFQDLNAPQYALVEILGEEATIFAIGDPDQAIYGFRGSDPSFFFRFADLPATRRLDLSRNYRSAAPLIEAASAVIAHNRLRSGISLTPATAREGTIELYRAPTPAAEAEFIVRRIEELMGGISSFSIASGRGGDQDNRRSFGDIAILYRLARQADELANALDRRGIPFQLVGAVPYFLGPVAGAATRFVRAAAGSTELADWLALAQELPGIGEGAIRRLEEALPLTGDFPALVAGVELPPPVARRMAELTALLERFRSTAGREGIAPALGEALTLFGTDQGHADCRRLLALAGSFGRDIVAFDRHLREYAAETVYDERAEAVALMTLHASKGLEFPVVFLAGCEEGLIPCTLWRDVDVEEERRLFYVGMTRAKETLVLSASSERPWVGPAERPLSRFAGEIPGRLIRQPEPGRGGRRKPKGEQLDLF</sequence>
<keyword evidence="2 12" id="KW-0547">Nucleotide-binding</keyword>
<reference evidence="16 17" key="1">
    <citation type="submission" date="2020-10" db="EMBL/GenBank/DDBJ databases">
        <title>Investigation of anaerobic biodegradation of phenanthrene by a sulfate-dependent Geobacter anodireducens strain PheS2.</title>
        <authorList>
            <person name="Zhang Z."/>
        </authorList>
    </citation>
    <scope>NUCLEOTIDE SEQUENCE [LARGE SCALE GENOMIC DNA]</scope>
    <source>
        <strain evidence="16 17">PheS2</strain>
    </source>
</reference>
<dbReference type="CDD" id="cd18807">
    <property type="entry name" value="SF1_C_UvrD"/>
    <property type="match status" value="1"/>
</dbReference>
<dbReference type="InterPro" id="IPR027417">
    <property type="entry name" value="P-loop_NTPase"/>
</dbReference>
<feature type="domain" description="UvrD-like helicase C-terminal" evidence="15">
    <location>
        <begin position="716"/>
        <end position="983"/>
    </location>
</feature>
<dbReference type="CDD" id="cd17932">
    <property type="entry name" value="DEXQc_UvrD"/>
    <property type="match status" value="1"/>
</dbReference>
<dbReference type="Pfam" id="PF00580">
    <property type="entry name" value="UvrD-helicase"/>
    <property type="match status" value="2"/>
</dbReference>
<dbReference type="Proteomes" id="UP000618926">
    <property type="component" value="Unassembled WGS sequence"/>
</dbReference>
<feature type="region of interest" description="Disordered" evidence="13">
    <location>
        <begin position="421"/>
        <end position="468"/>
    </location>
</feature>
<dbReference type="InterPro" id="IPR016195">
    <property type="entry name" value="Pol/histidinol_Pase-like"/>
</dbReference>
<dbReference type="SUPFAM" id="SSF52540">
    <property type="entry name" value="P-loop containing nucleoside triphosphate hydrolases"/>
    <property type="match status" value="1"/>
</dbReference>
<feature type="domain" description="UvrD-like helicase ATP-binding" evidence="14">
    <location>
        <begin position="461"/>
        <end position="715"/>
    </location>
</feature>
<keyword evidence="7" id="KW-0413">Isomerase</keyword>
<evidence type="ECO:0000256" key="12">
    <source>
        <dbReference type="PROSITE-ProRule" id="PRU00560"/>
    </source>
</evidence>
<comment type="similarity">
    <text evidence="1">Belongs to the helicase family. UvrD subfamily.</text>
</comment>
<organism evidence="16 17">
    <name type="scientific">Geobacter anodireducens</name>
    <dbReference type="NCBI Taxonomy" id="1340425"/>
    <lineage>
        <taxon>Bacteria</taxon>
        <taxon>Pseudomonadati</taxon>
        <taxon>Thermodesulfobacteriota</taxon>
        <taxon>Desulfuromonadia</taxon>
        <taxon>Geobacterales</taxon>
        <taxon>Geobacteraceae</taxon>
        <taxon>Geobacter</taxon>
    </lineage>
</organism>
<dbReference type="PROSITE" id="PS51198">
    <property type="entry name" value="UVRD_HELICASE_ATP_BIND"/>
    <property type="match status" value="1"/>
</dbReference>
<dbReference type="SUPFAM" id="SSF89550">
    <property type="entry name" value="PHP domain-like"/>
    <property type="match status" value="1"/>
</dbReference>